<proteinExistence type="predicted"/>
<feature type="non-terminal residue" evidence="1">
    <location>
        <position position="1"/>
    </location>
</feature>
<reference evidence="1" key="1">
    <citation type="submission" date="2021-06" db="EMBL/GenBank/DDBJ databases">
        <authorList>
            <person name="Kallberg Y."/>
            <person name="Tangrot J."/>
            <person name="Rosling A."/>
        </authorList>
    </citation>
    <scope>NUCLEOTIDE SEQUENCE</scope>
    <source>
        <strain evidence="1">FL130A</strain>
    </source>
</reference>
<dbReference type="EMBL" id="CAJVPS010007096">
    <property type="protein sequence ID" value="CAG8631687.1"/>
    <property type="molecule type" value="Genomic_DNA"/>
</dbReference>
<evidence type="ECO:0000313" key="1">
    <source>
        <dbReference type="EMBL" id="CAG8631687.1"/>
    </source>
</evidence>
<evidence type="ECO:0000313" key="2">
    <source>
        <dbReference type="Proteomes" id="UP000789508"/>
    </source>
</evidence>
<sequence length="130" mass="14999">HEEEISHKQNRYLFEELSQDNDSEDSYYQITTIDMTTLIDLDLQDGCNIMSINNIISYDKANQIRISEESLLDNNSSNSLLIEEIVDLCTEYFREGHSETFVATQIQNVQNISSSNLDYDLSDILSSFLE</sequence>
<name>A0A9N9GSN4_9GLOM</name>
<dbReference type="Proteomes" id="UP000789508">
    <property type="component" value="Unassembled WGS sequence"/>
</dbReference>
<comment type="caution">
    <text evidence="1">The sequence shown here is derived from an EMBL/GenBank/DDBJ whole genome shotgun (WGS) entry which is preliminary data.</text>
</comment>
<gene>
    <name evidence="1" type="ORF">ALEPTO_LOCUS9379</name>
</gene>
<keyword evidence="2" id="KW-1185">Reference proteome</keyword>
<protein>
    <submittedName>
        <fullName evidence="1">893_t:CDS:1</fullName>
    </submittedName>
</protein>
<dbReference type="AlphaFoldDB" id="A0A9N9GSN4"/>
<accession>A0A9N9GSN4</accession>
<organism evidence="1 2">
    <name type="scientific">Ambispora leptoticha</name>
    <dbReference type="NCBI Taxonomy" id="144679"/>
    <lineage>
        <taxon>Eukaryota</taxon>
        <taxon>Fungi</taxon>
        <taxon>Fungi incertae sedis</taxon>
        <taxon>Mucoromycota</taxon>
        <taxon>Glomeromycotina</taxon>
        <taxon>Glomeromycetes</taxon>
        <taxon>Archaeosporales</taxon>
        <taxon>Ambisporaceae</taxon>
        <taxon>Ambispora</taxon>
    </lineage>
</organism>